<dbReference type="InterPro" id="IPR001279">
    <property type="entry name" value="Metallo-B-lactamas"/>
</dbReference>
<dbReference type="Pfam" id="PF12706">
    <property type="entry name" value="Lactamase_B_2"/>
    <property type="match status" value="1"/>
</dbReference>
<sequence length="277" mass="30736">MKVEFFGVRGSMPSAGSNTHIFGGNTSCVYIEQNNGKDLILDSGTGIVELGTRLLETQSPINILLTHNHWDHIQGFPFFKPIYQPNRNITIVAGNVDEKKSQDAILKQMSGSYFPVCYQDLPANITLNTDLSSQKQFTLNGFLVSTAPLNHPGGGTAYCIKADEKKIAYVTDNELNPPDKLNTSICEWSNFIEGADLLIHDAQFIDADLPLKHGWGHSTIDQVAELAIKASIKNVIIISHDPSRTDEQLVAIEKYLHTQYAQQVKIECGREGRVFDF</sequence>
<accession>A0A0F9MYE3</accession>
<dbReference type="SUPFAM" id="SSF56281">
    <property type="entry name" value="Metallo-hydrolase/oxidoreductase"/>
    <property type="match status" value="1"/>
</dbReference>
<dbReference type="Gene3D" id="3.60.15.10">
    <property type="entry name" value="Ribonuclease Z/Hydroxyacylglutathione hydrolase-like"/>
    <property type="match status" value="1"/>
</dbReference>
<reference evidence="2" key="1">
    <citation type="journal article" date="2015" name="Nature">
        <title>Complex archaea that bridge the gap between prokaryotes and eukaryotes.</title>
        <authorList>
            <person name="Spang A."/>
            <person name="Saw J.H."/>
            <person name="Jorgensen S.L."/>
            <person name="Zaremba-Niedzwiedzka K."/>
            <person name="Martijn J."/>
            <person name="Lind A.E."/>
            <person name="van Eijk R."/>
            <person name="Schleper C."/>
            <person name="Guy L."/>
            <person name="Ettema T.J."/>
        </authorList>
    </citation>
    <scope>NUCLEOTIDE SEQUENCE</scope>
</reference>
<name>A0A0F9MYE3_9ZZZZ</name>
<protein>
    <recommendedName>
        <fullName evidence="1">Metallo-beta-lactamase domain-containing protein</fullName>
    </recommendedName>
</protein>
<dbReference type="CDD" id="cd07715">
    <property type="entry name" value="TaR3-like_MBL-fold"/>
    <property type="match status" value="1"/>
</dbReference>
<feature type="domain" description="Metallo-beta-lactamase" evidence="1">
    <location>
        <begin position="55"/>
        <end position="237"/>
    </location>
</feature>
<organism evidence="2">
    <name type="scientific">marine sediment metagenome</name>
    <dbReference type="NCBI Taxonomy" id="412755"/>
    <lineage>
        <taxon>unclassified sequences</taxon>
        <taxon>metagenomes</taxon>
        <taxon>ecological metagenomes</taxon>
    </lineage>
</organism>
<dbReference type="InterPro" id="IPR036866">
    <property type="entry name" value="RibonucZ/Hydroxyglut_hydro"/>
</dbReference>
<gene>
    <name evidence="2" type="ORF">LCGC14_1097200</name>
</gene>
<proteinExistence type="predicted"/>
<dbReference type="EMBL" id="LAZR01004917">
    <property type="protein sequence ID" value="KKN04462.1"/>
    <property type="molecule type" value="Genomic_DNA"/>
</dbReference>
<evidence type="ECO:0000259" key="1">
    <source>
        <dbReference type="Pfam" id="PF12706"/>
    </source>
</evidence>
<dbReference type="PANTHER" id="PTHR42663">
    <property type="entry name" value="HYDROLASE C777.06C-RELATED-RELATED"/>
    <property type="match status" value="1"/>
</dbReference>
<evidence type="ECO:0000313" key="2">
    <source>
        <dbReference type="EMBL" id="KKN04462.1"/>
    </source>
</evidence>
<dbReference type="AlphaFoldDB" id="A0A0F9MYE3"/>
<dbReference type="PANTHER" id="PTHR42663:SF4">
    <property type="entry name" value="SLL1036 PROTEIN"/>
    <property type="match status" value="1"/>
</dbReference>
<comment type="caution">
    <text evidence="2">The sequence shown here is derived from an EMBL/GenBank/DDBJ whole genome shotgun (WGS) entry which is preliminary data.</text>
</comment>